<sequence length="98" mass="11490">MYSQQFQPPPTINFLNFELSSLNSLLFIPQGLARAHDAKALLILRNHDLAHLLVVLFHLLATLCWTRLPAKRVNFCYKIKRYLDKEFFFLHIIHPSLS</sequence>
<keyword evidence="3" id="KW-1185">Reference proteome</keyword>
<evidence type="ECO:0000256" key="1">
    <source>
        <dbReference type="SAM" id="Phobius"/>
    </source>
</evidence>
<keyword evidence="1" id="KW-1133">Transmembrane helix</keyword>
<evidence type="ECO:0000313" key="3">
    <source>
        <dbReference type="Proteomes" id="UP000037904"/>
    </source>
</evidence>
<feature type="transmembrane region" description="Helical" evidence="1">
    <location>
        <begin position="49"/>
        <end position="68"/>
    </location>
</feature>
<accession>A0A0M9EYU3</accession>
<keyword evidence="1" id="KW-0472">Membrane</keyword>
<evidence type="ECO:0000313" key="2">
    <source>
        <dbReference type="EMBL" id="KPA42553.1"/>
    </source>
</evidence>
<comment type="caution">
    <text evidence="2">The sequence shown here is derived from an EMBL/GenBank/DDBJ whole genome shotgun (WGS) entry which is preliminary data.</text>
</comment>
<reference evidence="2 3" key="1">
    <citation type="submission" date="2015-04" db="EMBL/GenBank/DDBJ databases">
        <title>The draft genome sequence of Fusarium langsethiae, a T-2/HT-2 mycotoxin producer.</title>
        <authorList>
            <person name="Lysoe E."/>
            <person name="Divon H.H."/>
            <person name="Terzi V."/>
            <person name="Orru L."/>
            <person name="Lamontanara A."/>
            <person name="Kolseth A.-K."/>
            <person name="Frandsen R.J."/>
            <person name="Nielsen K."/>
            <person name="Thrane U."/>
        </authorList>
    </citation>
    <scope>NUCLEOTIDE SEQUENCE [LARGE SCALE GENOMIC DNA]</scope>
    <source>
        <strain evidence="2 3">Fl201059</strain>
    </source>
</reference>
<dbReference type="EMBL" id="JXCE01000062">
    <property type="protein sequence ID" value="KPA42553.1"/>
    <property type="molecule type" value="Genomic_DNA"/>
</dbReference>
<gene>
    <name evidence="2" type="ORF">FLAG1_04558</name>
</gene>
<protein>
    <submittedName>
        <fullName evidence="2">Uncharacterized protein</fullName>
    </submittedName>
</protein>
<dbReference type="Proteomes" id="UP000037904">
    <property type="component" value="Unassembled WGS sequence"/>
</dbReference>
<proteinExistence type="predicted"/>
<organism evidence="2 3">
    <name type="scientific">Fusarium langsethiae</name>
    <dbReference type="NCBI Taxonomy" id="179993"/>
    <lineage>
        <taxon>Eukaryota</taxon>
        <taxon>Fungi</taxon>
        <taxon>Dikarya</taxon>
        <taxon>Ascomycota</taxon>
        <taxon>Pezizomycotina</taxon>
        <taxon>Sordariomycetes</taxon>
        <taxon>Hypocreomycetidae</taxon>
        <taxon>Hypocreales</taxon>
        <taxon>Nectriaceae</taxon>
        <taxon>Fusarium</taxon>
    </lineage>
</organism>
<dbReference type="AlphaFoldDB" id="A0A0M9EYU3"/>
<name>A0A0M9EYU3_FUSLA</name>
<keyword evidence="1" id="KW-0812">Transmembrane</keyword>